<evidence type="ECO:0000313" key="3">
    <source>
        <dbReference type="Proteomes" id="UP000190896"/>
    </source>
</evidence>
<dbReference type="SMART" id="SM00332">
    <property type="entry name" value="PP2Cc"/>
    <property type="match status" value="1"/>
</dbReference>
<dbReference type="SMART" id="SM00331">
    <property type="entry name" value="PP2C_SIG"/>
    <property type="match status" value="1"/>
</dbReference>
<gene>
    <name evidence="2" type="ORF">BOW51_10650</name>
</gene>
<comment type="caution">
    <text evidence="2">The sequence shown here is derived from an EMBL/GenBank/DDBJ whole genome shotgun (WGS) entry which is preliminary data.</text>
</comment>
<proteinExistence type="predicted"/>
<dbReference type="RefSeq" id="WP_078487994.1">
    <property type="nucleotide sequence ID" value="NZ_MPRJ01000081.1"/>
</dbReference>
<organism evidence="2 3">
    <name type="scientific">Solemya velesiana gill symbiont</name>
    <dbReference type="NCBI Taxonomy" id="1918948"/>
    <lineage>
        <taxon>Bacteria</taxon>
        <taxon>Pseudomonadati</taxon>
        <taxon>Pseudomonadota</taxon>
        <taxon>Gammaproteobacteria</taxon>
        <taxon>sulfur-oxidizing symbionts</taxon>
    </lineage>
</organism>
<sequence length="246" mass="26412">MNLMSIEAVSRSDKGLVREINEDNLATLPEFGLVVLADGMGGHNSGEVASQVAVETMASYLMPVLASVGEAPLEEAVVAANDTIFATIEEESQFNGMATTVVLGVFGEQTLRYAHVGDSRLYCYSDGQLGLLTRDHSMIQELVNQGMFENTEEAREAGVQNNVLTRGLGVDQQVEVDIAEIEIKTGDLYLFCSDGLSNMVSDGVMEELLAATDEDIESTADKLLALALENGGLDNVSLVLVRPQFD</sequence>
<evidence type="ECO:0000259" key="1">
    <source>
        <dbReference type="PROSITE" id="PS51746"/>
    </source>
</evidence>
<feature type="domain" description="PPM-type phosphatase" evidence="1">
    <location>
        <begin position="7"/>
        <end position="243"/>
    </location>
</feature>
<dbReference type="SUPFAM" id="SSF81606">
    <property type="entry name" value="PP2C-like"/>
    <property type="match status" value="1"/>
</dbReference>
<evidence type="ECO:0000313" key="2">
    <source>
        <dbReference type="EMBL" id="OOZ35712.1"/>
    </source>
</evidence>
<dbReference type="InterPro" id="IPR001932">
    <property type="entry name" value="PPM-type_phosphatase-like_dom"/>
</dbReference>
<dbReference type="CDD" id="cd00143">
    <property type="entry name" value="PP2Cc"/>
    <property type="match status" value="1"/>
</dbReference>
<dbReference type="OrthoDB" id="9801841at2"/>
<name>A0A1T2KSA6_9GAMM</name>
<reference evidence="2 3" key="1">
    <citation type="submission" date="2016-11" db="EMBL/GenBank/DDBJ databases">
        <title>Mixed transmission modes and dynamic genome evolution in an obligate animal-bacterial symbiosis.</title>
        <authorList>
            <person name="Russell S.L."/>
            <person name="Corbett-Detig R.B."/>
            <person name="Cavanaugh C.M."/>
        </authorList>
    </citation>
    <scope>NUCLEOTIDE SEQUENCE [LARGE SCALE GENOMIC DNA]</scope>
    <source>
        <strain evidence="2">Se-Cadez</strain>
    </source>
</reference>
<accession>A0A1T2KSA6</accession>
<dbReference type="Gene3D" id="3.60.40.10">
    <property type="entry name" value="PPM-type phosphatase domain"/>
    <property type="match status" value="1"/>
</dbReference>
<keyword evidence="3" id="KW-1185">Reference proteome</keyword>
<dbReference type="Proteomes" id="UP000190896">
    <property type="component" value="Unassembled WGS sequence"/>
</dbReference>
<dbReference type="AlphaFoldDB" id="A0A1T2KSA6"/>
<dbReference type="InterPro" id="IPR036457">
    <property type="entry name" value="PPM-type-like_dom_sf"/>
</dbReference>
<protein>
    <recommendedName>
        <fullName evidence="1">PPM-type phosphatase domain-containing protein</fullName>
    </recommendedName>
</protein>
<dbReference type="NCBIfam" id="NF033484">
    <property type="entry name" value="Stp1_PP2C_phos"/>
    <property type="match status" value="1"/>
</dbReference>
<dbReference type="Pfam" id="PF13672">
    <property type="entry name" value="PP2C_2"/>
    <property type="match status" value="1"/>
</dbReference>
<dbReference type="PROSITE" id="PS51746">
    <property type="entry name" value="PPM_2"/>
    <property type="match status" value="1"/>
</dbReference>
<dbReference type="EMBL" id="MPRJ01000081">
    <property type="protein sequence ID" value="OOZ35712.1"/>
    <property type="molecule type" value="Genomic_DNA"/>
</dbReference>